<evidence type="ECO:0000313" key="10">
    <source>
        <dbReference type="EMBL" id="QIG78873.1"/>
    </source>
</evidence>
<evidence type="ECO:0000256" key="8">
    <source>
        <dbReference type="ARBA" id="ARBA00023196"/>
    </source>
</evidence>
<dbReference type="InterPro" id="IPR000131">
    <property type="entry name" value="ATP_synth_F1_gsu"/>
</dbReference>
<dbReference type="SUPFAM" id="SSF52943">
    <property type="entry name" value="ATP synthase (F1-ATPase), gamma subunit"/>
    <property type="match status" value="1"/>
</dbReference>
<name>A0A6G6Y2N9_9SPHN</name>
<reference evidence="10 11" key="1">
    <citation type="submission" date="2020-02" db="EMBL/GenBank/DDBJ databases">
        <authorList>
            <person name="Zheng R.K."/>
            <person name="Sun C.M."/>
        </authorList>
    </citation>
    <scope>NUCLEOTIDE SEQUENCE [LARGE SCALE GENOMIC DNA]</scope>
    <source>
        <strain evidence="11">zrk23</strain>
    </source>
</reference>
<keyword evidence="5" id="KW-0375">Hydrogen ion transport</keyword>
<proteinExistence type="inferred from homology"/>
<dbReference type="Gene3D" id="1.10.287.80">
    <property type="entry name" value="ATP synthase, gamma subunit, helix hairpin domain"/>
    <property type="match status" value="1"/>
</dbReference>
<dbReference type="Pfam" id="PF00231">
    <property type="entry name" value="ATP-synt"/>
    <property type="match status" value="1"/>
</dbReference>
<sequence>MTDRLAAIAERMETVHQLGAVVTAMRGIAAARRNEADARLEAVRAYAATVGDAIGTALALATPMAAPPGQASEARRIVILIGAEQGFAGPFGDRALDAGQAALAEAGAVAELMLLGSRTRMLAEARDLDAVWSDAMPLHVREAAATAGRVAEALYARVAAHGTDRVTLVHAVPESGRLPNFECRR</sequence>
<evidence type="ECO:0000256" key="5">
    <source>
        <dbReference type="ARBA" id="ARBA00022781"/>
    </source>
</evidence>
<evidence type="ECO:0000256" key="6">
    <source>
        <dbReference type="ARBA" id="ARBA00023065"/>
    </source>
</evidence>
<dbReference type="Gene3D" id="3.40.1380.10">
    <property type="match status" value="1"/>
</dbReference>
<evidence type="ECO:0000256" key="9">
    <source>
        <dbReference type="ARBA" id="ARBA00023310"/>
    </source>
</evidence>
<comment type="subcellular location">
    <subcellularLocation>
        <location evidence="2">Membrane</location>
        <topology evidence="2">Peripheral membrane protein</topology>
    </subcellularLocation>
</comment>
<keyword evidence="9" id="KW-0066">ATP synthesis</keyword>
<dbReference type="InterPro" id="IPR035968">
    <property type="entry name" value="ATP_synth_F1_ATPase_gsu"/>
</dbReference>
<dbReference type="AlphaFoldDB" id="A0A6G6Y2N9"/>
<comment type="similarity">
    <text evidence="3">Belongs to the ATPase gamma chain family.</text>
</comment>
<keyword evidence="7" id="KW-0472">Membrane</keyword>
<dbReference type="Proteomes" id="UP000501568">
    <property type="component" value="Chromosome"/>
</dbReference>
<evidence type="ECO:0000256" key="4">
    <source>
        <dbReference type="ARBA" id="ARBA00022448"/>
    </source>
</evidence>
<dbReference type="RefSeq" id="WP_165325872.1">
    <property type="nucleotide sequence ID" value="NZ_CP049109.1"/>
</dbReference>
<comment type="function">
    <text evidence="1">Produces ATP from ADP in the presence of a proton gradient across the membrane. The gamma chain is believed to be important in regulating ATPase activity and the flow of protons through the CF(0) complex.</text>
</comment>
<dbReference type="KEGG" id="spzr:G5C33_03070"/>
<dbReference type="GO" id="GO:0045259">
    <property type="term" value="C:proton-transporting ATP synthase complex"/>
    <property type="evidence" value="ECO:0007669"/>
    <property type="project" value="UniProtKB-KW"/>
</dbReference>
<organism evidence="10 11">
    <name type="scientific">Stakelama tenebrarum</name>
    <dbReference type="NCBI Taxonomy" id="2711215"/>
    <lineage>
        <taxon>Bacteria</taxon>
        <taxon>Pseudomonadati</taxon>
        <taxon>Pseudomonadota</taxon>
        <taxon>Alphaproteobacteria</taxon>
        <taxon>Sphingomonadales</taxon>
        <taxon>Sphingomonadaceae</taxon>
        <taxon>Stakelama</taxon>
    </lineage>
</organism>
<evidence type="ECO:0000313" key="11">
    <source>
        <dbReference type="Proteomes" id="UP000501568"/>
    </source>
</evidence>
<keyword evidence="6" id="KW-0406">Ion transport</keyword>
<accession>A0A6G6Y2N9</accession>
<protein>
    <submittedName>
        <fullName evidence="10">F0F1 ATP synthase subunit gamma</fullName>
    </submittedName>
</protein>
<evidence type="ECO:0000256" key="2">
    <source>
        <dbReference type="ARBA" id="ARBA00004170"/>
    </source>
</evidence>
<evidence type="ECO:0000256" key="3">
    <source>
        <dbReference type="ARBA" id="ARBA00007681"/>
    </source>
</evidence>
<dbReference type="EMBL" id="CP049109">
    <property type="protein sequence ID" value="QIG78873.1"/>
    <property type="molecule type" value="Genomic_DNA"/>
</dbReference>
<gene>
    <name evidence="10" type="ORF">G5C33_03070</name>
</gene>
<keyword evidence="11" id="KW-1185">Reference proteome</keyword>
<evidence type="ECO:0000256" key="7">
    <source>
        <dbReference type="ARBA" id="ARBA00023136"/>
    </source>
</evidence>
<keyword evidence="8" id="KW-0139">CF(1)</keyword>
<evidence type="ECO:0000256" key="1">
    <source>
        <dbReference type="ARBA" id="ARBA00003456"/>
    </source>
</evidence>
<keyword evidence="4" id="KW-0813">Transport</keyword>
<dbReference type="GO" id="GO:0046933">
    <property type="term" value="F:proton-transporting ATP synthase activity, rotational mechanism"/>
    <property type="evidence" value="ECO:0007669"/>
    <property type="project" value="InterPro"/>
</dbReference>